<evidence type="ECO:0000313" key="1">
    <source>
        <dbReference type="EMBL" id="HIQ69377.1"/>
    </source>
</evidence>
<organism evidence="1 2">
    <name type="scientific">Candidatus Avoscillospira stercorigallinarum</name>
    <dbReference type="NCBI Taxonomy" id="2840708"/>
    <lineage>
        <taxon>Bacteria</taxon>
        <taxon>Bacillati</taxon>
        <taxon>Bacillota</taxon>
        <taxon>Clostridia</taxon>
        <taxon>Eubacteriales</taxon>
        <taxon>Oscillospiraceae</taxon>
        <taxon>Oscillospiraceae incertae sedis</taxon>
        <taxon>Candidatus Avoscillospira</taxon>
    </lineage>
</organism>
<dbReference type="AlphaFoldDB" id="A0A9D0Z542"/>
<dbReference type="EMBL" id="DVFN01000053">
    <property type="protein sequence ID" value="HIQ69377.1"/>
    <property type="molecule type" value="Genomic_DNA"/>
</dbReference>
<reference evidence="1" key="1">
    <citation type="submission" date="2020-10" db="EMBL/GenBank/DDBJ databases">
        <authorList>
            <person name="Gilroy R."/>
        </authorList>
    </citation>
    <scope>NUCLEOTIDE SEQUENCE</scope>
    <source>
        <strain evidence="1">ChiSjej2B20-13462</strain>
    </source>
</reference>
<reference evidence="1" key="2">
    <citation type="journal article" date="2021" name="PeerJ">
        <title>Extensive microbial diversity within the chicken gut microbiome revealed by metagenomics and culture.</title>
        <authorList>
            <person name="Gilroy R."/>
            <person name="Ravi A."/>
            <person name="Getino M."/>
            <person name="Pursley I."/>
            <person name="Horton D.L."/>
            <person name="Alikhan N.F."/>
            <person name="Baker D."/>
            <person name="Gharbi K."/>
            <person name="Hall N."/>
            <person name="Watson M."/>
            <person name="Adriaenssens E.M."/>
            <person name="Foster-Nyarko E."/>
            <person name="Jarju S."/>
            <person name="Secka A."/>
            <person name="Antonio M."/>
            <person name="Oren A."/>
            <person name="Chaudhuri R.R."/>
            <person name="La Ragione R."/>
            <person name="Hildebrand F."/>
            <person name="Pallen M.J."/>
        </authorList>
    </citation>
    <scope>NUCLEOTIDE SEQUENCE</scope>
    <source>
        <strain evidence="1">ChiSjej2B20-13462</strain>
    </source>
</reference>
<dbReference type="Proteomes" id="UP000886874">
    <property type="component" value="Unassembled WGS sequence"/>
</dbReference>
<name>A0A9D0Z542_9FIRM</name>
<comment type="caution">
    <text evidence="1">The sequence shown here is derived from an EMBL/GenBank/DDBJ whole genome shotgun (WGS) entry which is preliminary data.</text>
</comment>
<protein>
    <submittedName>
        <fullName evidence="1">Uncharacterized protein</fullName>
    </submittedName>
</protein>
<proteinExistence type="predicted"/>
<evidence type="ECO:0000313" key="2">
    <source>
        <dbReference type="Proteomes" id="UP000886874"/>
    </source>
</evidence>
<sequence length="69" mass="7992">MEGDYELVMQNSQNYQLQQSSGETLVRIMHRGLNGGWDIETKKAFSPAELCGIFVFCRYIEQENEFLVV</sequence>
<gene>
    <name evidence="1" type="ORF">IAA67_03485</name>
</gene>
<accession>A0A9D0Z542</accession>